<feature type="non-terminal residue" evidence="1">
    <location>
        <position position="45"/>
    </location>
</feature>
<sequence length="45" mass="5161">MRGCFFCSVPHPWPSVHDYQPSGRHGTPAFDPWEVVEREFSCSHG</sequence>
<evidence type="ECO:0000313" key="1">
    <source>
        <dbReference type="EMBL" id="MCI16578.1"/>
    </source>
</evidence>
<accession>A0A392PWV4</accession>
<reference evidence="1 2" key="1">
    <citation type="journal article" date="2018" name="Front. Plant Sci.">
        <title>Red Clover (Trifolium pratense) and Zigzag Clover (T. medium) - A Picture of Genomic Similarities and Differences.</title>
        <authorList>
            <person name="Dluhosova J."/>
            <person name="Istvanek J."/>
            <person name="Nedelnik J."/>
            <person name="Repkova J."/>
        </authorList>
    </citation>
    <scope>NUCLEOTIDE SEQUENCE [LARGE SCALE GENOMIC DNA]</scope>
    <source>
        <strain evidence="2">cv. 10/8</strain>
        <tissue evidence="1">Leaf</tissue>
    </source>
</reference>
<dbReference type="Proteomes" id="UP000265520">
    <property type="component" value="Unassembled WGS sequence"/>
</dbReference>
<name>A0A392PWV4_9FABA</name>
<organism evidence="1 2">
    <name type="scientific">Trifolium medium</name>
    <dbReference type="NCBI Taxonomy" id="97028"/>
    <lineage>
        <taxon>Eukaryota</taxon>
        <taxon>Viridiplantae</taxon>
        <taxon>Streptophyta</taxon>
        <taxon>Embryophyta</taxon>
        <taxon>Tracheophyta</taxon>
        <taxon>Spermatophyta</taxon>
        <taxon>Magnoliopsida</taxon>
        <taxon>eudicotyledons</taxon>
        <taxon>Gunneridae</taxon>
        <taxon>Pentapetalae</taxon>
        <taxon>rosids</taxon>
        <taxon>fabids</taxon>
        <taxon>Fabales</taxon>
        <taxon>Fabaceae</taxon>
        <taxon>Papilionoideae</taxon>
        <taxon>50 kb inversion clade</taxon>
        <taxon>NPAAA clade</taxon>
        <taxon>Hologalegina</taxon>
        <taxon>IRL clade</taxon>
        <taxon>Trifolieae</taxon>
        <taxon>Trifolium</taxon>
    </lineage>
</organism>
<protein>
    <submittedName>
        <fullName evidence="1">Uncharacterized protein</fullName>
    </submittedName>
</protein>
<dbReference type="EMBL" id="LXQA010101497">
    <property type="protein sequence ID" value="MCI16578.1"/>
    <property type="molecule type" value="Genomic_DNA"/>
</dbReference>
<evidence type="ECO:0000313" key="2">
    <source>
        <dbReference type="Proteomes" id="UP000265520"/>
    </source>
</evidence>
<keyword evidence="2" id="KW-1185">Reference proteome</keyword>
<comment type="caution">
    <text evidence="1">The sequence shown here is derived from an EMBL/GenBank/DDBJ whole genome shotgun (WGS) entry which is preliminary data.</text>
</comment>
<dbReference type="AlphaFoldDB" id="A0A392PWV4"/>
<proteinExistence type="predicted"/>